<keyword evidence="2" id="KW-1185">Reference proteome</keyword>
<protein>
    <submittedName>
        <fullName evidence="1">Uncharacterized protein</fullName>
    </submittedName>
</protein>
<accession>A0A2A7MXX9</accession>
<gene>
    <name evidence="1" type="ORF">CQY20_18540</name>
</gene>
<reference evidence="1 2" key="1">
    <citation type="submission" date="2017-10" db="EMBL/GenBank/DDBJ databases">
        <title>The new phylogeny of genus Mycobacterium.</title>
        <authorList>
            <person name="Tortoli E."/>
            <person name="Trovato A."/>
            <person name="Cirillo D.M."/>
        </authorList>
    </citation>
    <scope>NUCLEOTIDE SEQUENCE [LARGE SCALE GENOMIC DNA]</scope>
    <source>
        <strain evidence="1 2">CCUG37673</strain>
    </source>
</reference>
<dbReference type="RefSeq" id="WP_097941548.1">
    <property type="nucleotide sequence ID" value="NZ_PDCP01000033.1"/>
</dbReference>
<dbReference type="Proteomes" id="UP000220914">
    <property type="component" value="Unassembled WGS sequence"/>
</dbReference>
<dbReference type="EMBL" id="PDCP01000033">
    <property type="protein sequence ID" value="PEG36595.1"/>
    <property type="molecule type" value="Genomic_DNA"/>
</dbReference>
<evidence type="ECO:0000313" key="1">
    <source>
        <dbReference type="EMBL" id="PEG36595.1"/>
    </source>
</evidence>
<evidence type="ECO:0000313" key="2">
    <source>
        <dbReference type="Proteomes" id="UP000220914"/>
    </source>
</evidence>
<proteinExistence type="predicted"/>
<sequence length="198" mass="21466">MDPNTMPAARRIIIVSLRRAEAYGDNFAMACALWACGTVLLRLSDGSSDAAVEYLKSARDIITKHRTVVVALAPIEADLALVAARAGEVDSGIETLRAVIARQLENFDVTFMGVTIPALIQLLVERGRPEDLAEAAAMVQGLEVQAENLQLPAMQLCAAFCRQVLADTDDDVRAARRESADIAERMSARGDFIRIHSD</sequence>
<name>A0A2A7MXX9_MYCAG</name>
<organism evidence="1 2">
    <name type="scientific">Mycolicibacterium agri</name>
    <name type="common">Mycobacterium agri</name>
    <dbReference type="NCBI Taxonomy" id="36811"/>
    <lineage>
        <taxon>Bacteria</taxon>
        <taxon>Bacillati</taxon>
        <taxon>Actinomycetota</taxon>
        <taxon>Actinomycetes</taxon>
        <taxon>Mycobacteriales</taxon>
        <taxon>Mycobacteriaceae</taxon>
        <taxon>Mycolicibacterium</taxon>
    </lineage>
</organism>
<dbReference type="AlphaFoldDB" id="A0A2A7MXX9"/>
<comment type="caution">
    <text evidence="1">The sequence shown here is derived from an EMBL/GenBank/DDBJ whole genome shotgun (WGS) entry which is preliminary data.</text>
</comment>